<keyword evidence="2" id="KW-1133">Transmembrane helix</keyword>
<evidence type="ECO:0000313" key="3">
    <source>
        <dbReference type="EMBL" id="TCZ72336.1"/>
    </source>
</evidence>
<evidence type="ECO:0000313" key="4">
    <source>
        <dbReference type="Proteomes" id="UP000295418"/>
    </source>
</evidence>
<feature type="transmembrane region" description="Helical" evidence="2">
    <location>
        <begin position="51"/>
        <end position="72"/>
    </location>
</feature>
<keyword evidence="4" id="KW-1185">Reference proteome</keyword>
<dbReference type="EMBL" id="SKFG01000038">
    <property type="protein sequence ID" value="TCZ72336.1"/>
    <property type="molecule type" value="Genomic_DNA"/>
</dbReference>
<protein>
    <submittedName>
        <fullName evidence="3">YggT family protein</fullName>
    </submittedName>
</protein>
<organism evidence="3 4">
    <name type="scientific">Paenibacillus albiflavus</name>
    <dbReference type="NCBI Taxonomy" id="2545760"/>
    <lineage>
        <taxon>Bacteria</taxon>
        <taxon>Bacillati</taxon>
        <taxon>Bacillota</taxon>
        <taxon>Bacilli</taxon>
        <taxon>Bacillales</taxon>
        <taxon>Paenibacillaceae</taxon>
        <taxon>Paenibacillus</taxon>
    </lineage>
</organism>
<dbReference type="OrthoDB" id="47652at2"/>
<dbReference type="Pfam" id="PF02325">
    <property type="entry name" value="CCB3_YggT"/>
    <property type="match status" value="1"/>
</dbReference>
<evidence type="ECO:0000256" key="2">
    <source>
        <dbReference type="SAM" id="Phobius"/>
    </source>
</evidence>
<reference evidence="3 4" key="1">
    <citation type="submission" date="2019-03" db="EMBL/GenBank/DDBJ databases">
        <authorList>
            <person name="Kim M.K.M."/>
        </authorList>
    </citation>
    <scope>NUCLEOTIDE SEQUENCE [LARGE SCALE GENOMIC DNA]</scope>
    <source>
        <strain evidence="3 4">18JY21-1</strain>
    </source>
</reference>
<comment type="caution">
    <text evidence="3">The sequence shown here is derived from an EMBL/GenBank/DDBJ whole genome shotgun (WGS) entry which is preliminary data.</text>
</comment>
<dbReference type="AlphaFoldDB" id="A0A4R4E413"/>
<sequence length="83" mass="9518">MEQVVLLLLDIYNYLIIAYVLMSWVPNARDSYIGELLGKLVEPYLSIFRKIIPPLGMIDISPIVAFVALRFIRIGVVQVLSYF</sequence>
<name>A0A4R4E413_9BACL</name>
<evidence type="ECO:0000256" key="1">
    <source>
        <dbReference type="ARBA" id="ARBA00010894"/>
    </source>
</evidence>
<dbReference type="Proteomes" id="UP000295418">
    <property type="component" value="Unassembled WGS sequence"/>
</dbReference>
<comment type="similarity">
    <text evidence="1">Belongs to the YggT family.</text>
</comment>
<dbReference type="PANTHER" id="PTHR33219">
    <property type="entry name" value="YLMG HOMOLOG PROTEIN 2, CHLOROPLASTIC"/>
    <property type="match status" value="1"/>
</dbReference>
<proteinExistence type="inferred from homology"/>
<keyword evidence="2" id="KW-0812">Transmembrane</keyword>
<gene>
    <name evidence="3" type="ORF">E0485_22195</name>
</gene>
<dbReference type="InterPro" id="IPR003425">
    <property type="entry name" value="CCB3/YggT"/>
</dbReference>
<dbReference type="GO" id="GO:0016020">
    <property type="term" value="C:membrane"/>
    <property type="evidence" value="ECO:0007669"/>
    <property type="project" value="InterPro"/>
</dbReference>
<accession>A0A4R4E413</accession>
<keyword evidence="2" id="KW-0472">Membrane</keyword>
<feature type="transmembrane region" description="Helical" evidence="2">
    <location>
        <begin position="7"/>
        <end position="25"/>
    </location>
</feature>
<dbReference type="PANTHER" id="PTHR33219:SF14">
    <property type="entry name" value="PROTEIN COFACTOR ASSEMBLY OF COMPLEX C SUBUNIT B CCB3, CHLOROPLASTIC-RELATED"/>
    <property type="match status" value="1"/>
</dbReference>